<feature type="transmembrane region" description="Helical" evidence="1">
    <location>
        <begin position="17"/>
        <end position="40"/>
    </location>
</feature>
<sequence length="56" mass="6277">MVGSNPLLAQGKNNSCLQTLCIFPSYCTFISDFLISGVLFKKRSRLHSIVMAAWRI</sequence>
<evidence type="ECO:0000313" key="3">
    <source>
        <dbReference type="Proteomes" id="UP000053105"/>
    </source>
</evidence>
<proteinExistence type="predicted"/>
<keyword evidence="1" id="KW-1133">Transmembrane helix</keyword>
<keyword evidence="1" id="KW-0812">Transmembrane</keyword>
<name>A0A0M9A2Y8_9HYME</name>
<gene>
    <name evidence="2" type="ORF">WN51_13236</name>
</gene>
<accession>A0A0M9A2Y8</accession>
<protein>
    <submittedName>
        <fullName evidence="2">Uncharacterized protein</fullName>
    </submittedName>
</protein>
<keyword evidence="3" id="KW-1185">Reference proteome</keyword>
<keyword evidence="1" id="KW-0472">Membrane</keyword>
<dbReference type="AlphaFoldDB" id="A0A0M9A2Y8"/>
<dbReference type="Proteomes" id="UP000053105">
    <property type="component" value="Unassembled WGS sequence"/>
</dbReference>
<dbReference type="EMBL" id="KQ435765">
    <property type="protein sequence ID" value="KOX75366.1"/>
    <property type="molecule type" value="Genomic_DNA"/>
</dbReference>
<organism evidence="2 3">
    <name type="scientific">Melipona quadrifasciata</name>
    <dbReference type="NCBI Taxonomy" id="166423"/>
    <lineage>
        <taxon>Eukaryota</taxon>
        <taxon>Metazoa</taxon>
        <taxon>Ecdysozoa</taxon>
        <taxon>Arthropoda</taxon>
        <taxon>Hexapoda</taxon>
        <taxon>Insecta</taxon>
        <taxon>Pterygota</taxon>
        <taxon>Neoptera</taxon>
        <taxon>Endopterygota</taxon>
        <taxon>Hymenoptera</taxon>
        <taxon>Apocrita</taxon>
        <taxon>Aculeata</taxon>
        <taxon>Apoidea</taxon>
        <taxon>Anthophila</taxon>
        <taxon>Apidae</taxon>
        <taxon>Melipona</taxon>
    </lineage>
</organism>
<evidence type="ECO:0000256" key="1">
    <source>
        <dbReference type="SAM" id="Phobius"/>
    </source>
</evidence>
<reference evidence="2 3" key="1">
    <citation type="submission" date="2015-07" db="EMBL/GenBank/DDBJ databases">
        <title>The genome of Melipona quadrifasciata.</title>
        <authorList>
            <person name="Pan H."/>
            <person name="Kapheim K."/>
        </authorList>
    </citation>
    <scope>NUCLEOTIDE SEQUENCE [LARGE SCALE GENOMIC DNA]</scope>
    <source>
        <strain evidence="2">0111107301</strain>
        <tissue evidence="2">Whole body</tissue>
    </source>
</reference>
<evidence type="ECO:0000313" key="2">
    <source>
        <dbReference type="EMBL" id="KOX75366.1"/>
    </source>
</evidence>